<name>A0AAV2CWX8_9ROSI</name>
<reference evidence="2 3" key="1">
    <citation type="submission" date="2024-04" db="EMBL/GenBank/DDBJ databases">
        <authorList>
            <person name="Fracassetti M."/>
        </authorList>
    </citation>
    <scope>NUCLEOTIDE SEQUENCE [LARGE SCALE GENOMIC DNA]</scope>
</reference>
<evidence type="ECO:0000313" key="3">
    <source>
        <dbReference type="Proteomes" id="UP001497516"/>
    </source>
</evidence>
<dbReference type="AlphaFoldDB" id="A0AAV2CWX8"/>
<dbReference type="Proteomes" id="UP001497516">
    <property type="component" value="Chromosome 10"/>
</dbReference>
<evidence type="ECO:0000256" key="1">
    <source>
        <dbReference type="SAM" id="MobiDB-lite"/>
    </source>
</evidence>
<protein>
    <submittedName>
        <fullName evidence="2">Uncharacterized protein</fullName>
    </submittedName>
</protein>
<dbReference type="EMBL" id="OZ034814">
    <property type="protein sequence ID" value="CAL1361042.1"/>
    <property type="molecule type" value="Genomic_DNA"/>
</dbReference>
<proteinExistence type="predicted"/>
<evidence type="ECO:0000313" key="2">
    <source>
        <dbReference type="EMBL" id="CAL1361042.1"/>
    </source>
</evidence>
<keyword evidence="3" id="KW-1185">Reference proteome</keyword>
<feature type="region of interest" description="Disordered" evidence="1">
    <location>
        <begin position="56"/>
        <end position="77"/>
    </location>
</feature>
<organism evidence="2 3">
    <name type="scientific">Linum trigynum</name>
    <dbReference type="NCBI Taxonomy" id="586398"/>
    <lineage>
        <taxon>Eukaryota</taxon>
        <taxon>Viridiplantae</taxon>
        <taxon>Streptophyta</taxon>
        <taxon>Embryophyta</taxon>
        <taxon>Tracheophyta</taxon>
        <taxon>Spermatophyta</taxon>
        <taxon>Magnoliopsida</taxon>
        <taxon>eudicotyledons</taxon>
        <taxon>Gunneridae</taxon>
        <taxon>Pentapetalae</taxon>
        <taxon>rosids</taxon>
        <taxon>fabids</taxon>
        <taxon>Malpighiales</taxon>
        <taxon>Linaceae</taxon>
        <taxon>Linum</taxon>
    </lineage>
</organism>
<sequence>MREQVVSAFSEAQRISGGGVERNVRLISWQLPSDEWTCSNIEGSVMMAQGSTSTRGFSEGVMAGSSVPTRSISSENL</sequence>
<accession>A0AAV2CWX8</accession>
<gene>
    <name evidence="2" type="ORF">LTRI10_LOCUS8440</name>
</gene>
<feature type="compositionally biased region" description="Polar residues" evidence="1">
    <location>
        <begin position="66"/>
        <end position="77"/>
    </location>
</feature>